<comment type="caution">
    <text evidence="10">The sequence shown here is derived from an EMBL/GenBank/DDBJ whole genome shotgun (WGS) entry which is preliminary data.</text>
</comment>
<evidence type="ECO:0000256" key="3">
    <source>
        <dbReference type="ARBA" id="ARBA00022691"/>
    </source>
</evidence>
<dbReference type="GO" id="GO:0046872">
    <property type="term" value="F:metal ion binding"/>
    <property type="evidence" value="ECO:0007669"/>
    <property type="project" value="UniProtKB-KW"/>
</dbReference>
<dbReference type="InterPro" id="IPR007197">
    <property type="entry name" value="rSAM"/>
</dbReference>
<keyword evidence="7" id="KW-0411">Iron-sulfur</keyword>
<proteinExistence type="predicted"/>
<dbReference type="InterPro" id="IPR034391">
    <property type="entry name" value="AdoMet-like_SPASM_containing"/>
</dbReference>
<evidence type="ECO:0000256" key="4">
    <source>
        <dbReference type="ARBA" id="ARBA00022723"/>
    </source>
</evidence>
<keyword evidence="4" id="KW-0479">Metal-binding</keyword>
<dbReference type="InterPro" id="IPR050377">
    <property type="entry name" value="Radical_SAM_PqqE_MftC-like"/>
</dbReference>
<dbReference type="SFLD" id="SFLDG01387">
    <property type="entry name" value="BtrN-like_SPASM_domain_contain"/>
    <property type="match status" value="1"/>
</dbReference>
<dbReference type="PROSITE" id="PS01305">
    <property type="entry name" value="MOAA_NIFB_PQQE"/>
    <property type="match status" value="1"/>
</dbReference>
<dbReference type="Pfam" id="PF04055">
    <property type="entry name" value="Radical_SAM"/>
    <property type="match status" value="1"/>
</dbReference>
<evidence type="ECO:0000256" key="2">
    <source>
        <dbReference type="ARBA" id="ARBA00022485"/>
    </source>
</evidence>
<dbReference type="Pfam" id="PF13186">
    <property type="entry name" value="SPASM"/>
    <property type="match status" value="1"/>
</dbReference>
<feature type="domain" description="4Fe4S-binding SPASM" evidence="9">
    <location>
        <begin position="265"/>
        <end position="337"/>
    </location>
</feature>
<feature type="domain" description="Radical SAM core" evidence="8">
    <location>
        <begin position="37"/>
        <end position="164"/>
    </location>
</feature>
<evidence type="ECO:0000256" key="5">
    <source>
        <dbReference type="ARBA" id="ARBA00023002"/>
    </source>
</evidence>
<evidence type="ECO:0000256" key="1">
    <source>
        <dbReference type="ARBA" id="ARBA00001966"/>
    </source>
</evidence>
<evidence type="ECO:0000313" key="11">
    <source>
        <dbReference type="Proteomes" id="UP000246077"/>
    </source>
</evidence>
<dbReference type="OrthoDB" id="9792276at2"/>
<dbReference type="RefSeq" id="WP_109920629.1">
    <property type="nucleotide sequence ID" value="NZ_QGLF01000002.1"/>
</dbReference>
<organism evidence="10 11">
    <name type="scientific">Zavarzinia compransoris</name>
    <dbReference type="NCBI Taxonomy" id="1264899"/>
    <lineage>
        <taxon>Bacteria</taxon>
        <taxon>Pseudomonadati</taxon>
        <taxon>Pseudomonadota</taxon>
        <taxon>Alphaproteobacteria</taxon>
        <taxon>Rhodospirillales</taxon>
        <taxon>Zavarziniaceae</taxon>
        <taxon>Zavarzinia</taxon>
    </lineage>
</organism>
<keyword evidence="3" id="KW-0949">S-adenosyl-L-methionine</keyword>
<dbReference type="InterPro" id="IPR013785">
    <property type="entry name" value="Aldolase_TIM"/>
</dbReference>
<dbReference type="InterPro" id="IPR058240">
    <property type="entry name" value="rSAM_sf"/>
</dbReference>
<dbReference type="InterPro" id="IPR023885">
    <property type="entry name" value="4Fe4S-binding_SPASM_dom"/>
</dbReference>
<dbReference type="PANTHER" id="PTHR11228">
    <property type="entry name" value="RADICAL SAM DOMAIN PROTEIN"/>
    <property type="match status" value="1"/>
</dbReference>
<dbReference type="SFLD" id="SFLDG01067">
    <property type="entry name" value="SPASM/twitch_domain_containing"/>
    <property type="match status" value="1"/>
</dbReference>
<keyword evidence="11" id="KW-1185">Reference proteome</keyword>
<dbReference type="CDD" id="cd01335">
    <property type="entry name" value="Radical_SAM"/>
    <property type="match status" value="1"/>
</dbReference>
<dbReference type="Gene3D" id="3.20.20.70">
    <property type="entry name" value="Aldolase class I"/>
    <property type="match status" value="1"/>
</dbReference>
<dbReference type="GO" id="GO:0051539">
    <property type="term" value="F:4 iron, 4 sulfur cluster binding"/>
    <property type="evidence" value="ECO:0007669"/>
    <property type="project" value="UniProtKB-KW"/>
</dbReference>
<sequence>MPGPDGDRRRHDNRSRARREYAAGAVTLAARPRFLIVELTRKCNLSCDMCRPPSLNRSAGSMAPELFERLAAELFPYAEVVDLRGWGESLILPDFEARLARTAASGAAVRIVTNLSFERPAVLDALAAAGAYVGVSLDGATAATLRHLRRGARLDLIERNLLHLSGALARHGFGDRLCLYVTCQAPNLDELGAIVDLAGRCGVGDIRFAPVTGAAGTALALPDDVARLRAAVAAAEQRAAHWGIRASLTASLVDWPAPVPGDSACLHPWTHCYIAADGRIGFCDHLIGPAGDPYLMGDLNAAGFEAIWNGPAWCALRREHLGARAPTAPQFDECAWCYRNRHLDSEDLLEPALCDKRLLLSKVTWP</sequence>
<evidence type="ECO:0000259" key="8">
    <source>
        <dbReference type="Pfam" id="PF04055"/>
    </source>
</evidence>
<dbReference type="EMBL" id="QGLF01000002">
    <property type="protein sequence ID" value="PWR21984.1"/>
    <property type="molecule type" value="Genomic_DNA"/>
</dbReference>
<dbReference type="GO" id="GO:0016491">
    <property type="term" value="F:oxidoreductase activity"/>
    <property type="evidence" value="ECO:0007669"/>
    <property type="project" value="UniProtKB-KW"/>
</dbReference>
<keyword evidence="5" id="KW-0560">Oxidoreductase</keyword>
<dbReference type="Proteomes" id="UP000246077">
    <property type="component" value="Unassembled WGS sequence"/>
</dbReference>
<dbReference type="CDD" id="cd21109">
    <property type="entry name" value="SPASM"/>
    <property type="match status" value="1"/>
</dbReference>
<evidence type="ECO:0000256" key="7">
    <source>
        <dbReference type="ARBA" id="ARBA00023014"/>
    </source>
</evidence>
<evidence type="ECO:0000259" key="9">
    <source>
        <dbReference type="Pfam" id="PF13186"/>
    </source>
</evidence>
<comment type="cofactor">
    <cofactor evidence="1">
        <name>[4Fe-4S] cluster</name>
        <dbReference type="ChEBI" id="CHEBI:49883"/>
    </cofactor>
</comment>
<reference evidence="11" key="1">
    <citation type="submission" date="2018-05" db="EMBL/GenBank/DDBJ databases">
        <title>Zavarzinia sp. HR-AS.</title>
        <authorList>
            <person name="Lee Y."/>
            <person name="Jeon C.O."/>
        </authorList>
    </citation>
    <scope>NUCLEOTIDE SEQUENCE [LARGE SCALE GENOMIC DNA]</scope>
    <source>
        <strain evidence="11">DSM 1231</strain>
    </source>
</reference>
<dbReference type="PANTHER" id="PTHR11228:SF7">
    <property type="entry name" value="PQQA PEPTIDE CYCLASE"/>
    <property type="match status" value="1"/>
</dbReference>
<protein>
    <submittedName>
        <fullName evidence="10">Radical SAM protein</fullName>
    </submittedName>
</protein>
<dbReference type="SFLD" id="SFLDS00029">
    <property type="entry name" value="Radical_SAM"/>
    <property type="match status" value="1"/>
</dbReference>
<dbReference type="SUPFAM" id="SSF102114">
    <property type="entry name" value="Radical SAM enzymes"/>
    <property type="match status" value="1"/>
</dbReference>
<dbReference type="AlphaFoldDB" id="A0A317E6S2"/>
<dbReference type="InterPro" id="IPR000385">
    <property type="entry name" value="MoaA_NifB_PqqE_Fe-S-bd_CS"/>
</dbReference>
<evidence type="ECO:0000256" key="6">
    <source>
        <dbReference type="ARBA" id="ARBA00023004"/>
    </source>
</evidence>
<keyword evidence="2" id="KW-0004">4Fe-4S</keyword>
<gene>
    <name evidence="10" type="ORF">DKG75_08370</name>
</gene>
<evidence type="ECO:0000313" key="10">
    <source>
        <dbReference type="EMBL" id="PWR21984.1"/>
    </source>
</evidence>
<name>A0A317E6S2_9PROT</name>
<accession>A0A317E6S2</accession>
<keyword evidence="6" id="KW-0408">Iron</keyword>